<comment type="caution">
    <text evidence="1">The sequence shown here is derived from an EMBL/GenBank/DDBJ whole genome shotgun (WGS) entry which is preliminary data.</text>
</comment>
<dbReference type="Proteomes" id="UP000748308">
    <property type="component" value="Unassembled WGS sequence"/>
</dbReference>
<accession>A0A938BNE8</accession>
<organism evidence="1 2">
    <name type="scientific">Eiseniibacteriota bacterium</name>
    <dbReference type="NCBI Taxonomy" id="2212470"/>
    <lineage>
        <taxon>Bacteria</taxon>
        <taxon>Candidatus Eiseniibacteriota</taxon>
    </lineage>
</organism>
<dbReference type="EMBL" id="VGIY01000541">
    <property type="protein sequence ID" value="MBM3318914.1"/>
    <property type="molecule type" value="Genomic_DNA"/>
</dbReference>
<gene>
    <name evidence="1" type="ORF">FJY75_13785</name>
</gene>
<evidence type="ECO:0000313" key="1">
    <source>
        <dbReference type="EMBL" id="MBM3318914.1"/>
    </source>
</evidence>
<name>A0A938BNE8_UNCEI</name>
<protein>
    <submittedName>
        <fullName evidence="1">Uncharacterized protein</fullName>
    </submittedName>
</protein>
<proteinExistence type="predicted"/>
<sequence>MEFGEGVEIISPADTTIRLFATFDPVIWQGRQAIPLQTLVGSDRVASPTLYGYRLIGTDGYYANMPGKGYGDNSWDQLRIGYLDLTQLRALFEAGRDPNLRQGHNVKFVVRVELLRSIDVDWGARRKLAPLVELESLALPEGYEESGAAAVCLARAVEYALPGDLDPADYQYRVQASGGASLPRLLTWLEVGAAYHLLEADAVVLPAALGPAYRLASPMRIRLEGGGR</sequence>
<evidence type="ECO:0000313" key="2">
    <source>
        <dbReference type="Proteomes" id="UP000748308"/>
    </source>
</evidence>
<reference evidence="1" key="1">
    <citation type="submission" date="2019-03" db="EMBL/GenBank/DDBJ databases">
        <title>Lake Tanganyika Metagenome-Assembled Genomes (MAGs).</title>
        <authorList>
            <person name="Tran P."/>
        </authorList>
    </citation>
    <scope>NUCLEOTIDE SEQUENCE</scope>
    <source>
        <strain evidence="1">M_DeepCast_400m_m2_100</strain>
    </source>
</reference>
<dbReference type="AlphaFoldDB" id="A0A938BNE8"/>